<sequence length="127" mass="12852">MKVSVISLAALVGVAAAGAIPIRAANSSSNLATFVPEFGVTQGNQPDGKGNCLGANGVKIPCNCPPARDAFLAQLNKNVKAGLAFPTDNSKGSSCIRANSLVKTVQDLKCPVAATPNVSTLQKQNCG</sequence>
<gene>
    <name evidence="2" type="ORF">JX265_010157</name>
</gene>
<dbReference type="Proteomes" id="UP000829685">
    <property type="component" value="Unassembled WGS sequence"/>
</dbReference>
<evidence type="ECO:0000256" key="1">
    <source>
        <dbReference type="SAM" id="SignalP"/>
    </source>
</evidence>
<accession>A0A9Q0AL36</accession>
<dbReference type="OrthoDB" id="2140240at2759"/>
<feature type="chain" id="PRO_5040215649" evidence="1">
    <location>
        <begin position="20"/>
        <end position="127"/>
    </location>
</feature>
<reference evidence="2" key="1">
    <citation type="submission" date="2021-03" db="EMBL/GenBank/DDBJ databases">
        <title>Revisited historic fungal species revealed as producer of novel bioactive compounds through whole genome sequencing and comparative genomics.</title>
        <authorList>
            <person name="Vignolle G.A."/>
            <person name="Hochenegger N."/>
            <person name="Mach R.L."/>
            <person name="Mach-Aigner A.R."/>
            <person name="Javad Rahimi M."/>
            <person name="Salim K.A."/>
            <person name="Chan C.M."/>
            <person name="Lim L.B.L."/>
            <person name="Cai F."/>
            <person name="Druzhinina I.S."/>
            <person name="U'Ren J.M."/>
            <person name="Derntl C."/>
        </authorList>
    </citation>
    <scope>NUCLEOTIDE SEQUENCE</scope>
    <source>
        <strain evidence="2">TUCIM 5799</strain>
    </source>
</reference>
<comment type="caution">
    <text evidence="2">The sequence shown here is derived from an EMBL/GenBank/DDBJ whole genome shotgun (WGS) entry which is preliminary data.</text>
</comment>
<evidence type="ECO:0000313" key="2">
    <source>
        <dbReference type="EMBL" id="KAI1860233.1"/>
    </source>
</evidence>
<protein>
    <submittedName>
        <fullName evidence="2">Uncharacterized protein</fullName>
    </submittedName>
</protein>
<name>A0A9Q0AL36_9PEZI</name>
<feature type="signal peptide" evidence="1">
    <location>
        <begin position="1"/>
        <end position="19"/>
    </location>
</feature>
<evidence type="ECO:0000313" key="3">
    <source>
        <dbReference type="Proteomes" id="UP000829685"/>
    </source>
</evidence>
<keyword evidence="3" id="KW-1185">Reference proteome</keyword>
<dbReference type="EMBL" id="JAFIMR010000032">
    <property type="protein sequence ID" value="KAI1860233.1"/>
    <property type="molecule type" value="Genomic_DNA"/>
</dbReference>
<dbReference type="AlphaFoldDB" id="A0A9Q0AL36"/>
<keyword evidence="1" id="KW-0732">Signal</keyword>
<organism evidence="2 3">
    <name type="scientific">Neoarthrinium moseri</name>
    <dbReference type="NCBI Taxonomy" id="1658444"/>
    <lineage>
        <taxon>Eukaryota</taxon>
        <taxon>Fungi</taxon>
        <taxon>Dikarya</taxon>
        <taxon>Ascomycota</taxon>
        <taxon>Pezizomycotina</taxon>
        <taxon>Sordariomycetes</taxon>
        <taxon>Xylariomycetidae</taxon>
        <taxon>Amphisphaeriales</taxon>
        <taxon>Apiosporaceae</taxon>
        <taxon>Neoarthrinium</taxon>
    </lineage>
</organism>
<proteinExistence type="predicted"/>